<proteinExistence type="predicted"/>
<dbReference type="Proteomes" id="UP000490939">
    <property type="component" value="Unassembled WGS sequence"/>
</dbReference>
<evidence type="ECO:0000313" key="3">
    <source>
        <dbReference type="Proteomes" id="UP000490939"/>
    </source>
</evidence>
<keyword evidence="3" id="KW-1185">Reference proteome</keyword>
<gene>
    <name evidence="2" type="ORF">EG327_007411</name>
</gene>
<evidence type="ECO:0000256" key="1">
    <source>
        <dbReference type="SAM" id="MobiDB-lite"/>
    </source>
</evidence>
<sequence>MPDIGHQITYGAPEADVLSNKFGTSAGISPYGGPIYLGGMGDSDNRVESESEDLDKFWNSSTSIDVVALHATPNAQCAIETSESQPKKKPRKEPVTFLSLPHEIRQQIILQAREDGVQCGKVMGQLLEETIATIVNLQQVHGQVYEDVVYAAKLWMKDICRKLTAHTHTLIFKWFDEQSYLFLDDHPKWQDMTYRNQDLNSHGILTATMKRKRPASPENDKAAKQQPNKKPRKRPTTFLSLPREIRQQILFNIDPMEGHNYRTHQWQNSTKIKDEINRLKDVHADIHEDVVYVAKQWMTELLNEAKKELDRRMAEWNHYWVQAKWKPKFADCINRLESCERGLKTWDEGTLELVVKELSVVRDLMMRFMFAMEGI</sequence>
<organism evidence="2 3">
    <name type="scientific">Venturia inaequalis</name>
    <name type="common">Apple scab fungus</name>
    <dbReference type="NCBI Taxonomy" id="5025"/>
    <lineage>
        <taxon>Eukaryota</taxon>
        <taxon>Fungi</taxon>
        <taxon>Dikarya</taxon>
        <taxon>Ascomycota</taxon>
        <taxon>Pezizomycotina</taxon>
        <taxon>Dothideomycetes</taxon>
        <taxon>Pleosporomycetidae</taxon>
        <taxon>Venturiales</taxon>
        <taxon>Venturiaceae</taxon>
        <taxon>Venturia</taxon>
    </lineage>
</organism>
<feature type="region of interest" description="Disordered" evidence="1">
    <location>
        <begin position="210"/>
        <end position="237"/>
    </location>
</feature>
<name>A0A8H3Z3G6_VENIN</name>
<evidence type="ECO:0000313" key="2">
    <source>
        <dbReference type="EMBL" id="KAE9978446.1"/>
    </source>
</evidence>
<protein>
    <submittedName>
        <fullName evidence="2">Uncharacterized protein</fullName>
    </submittedName>
</protein>
<dbReference type="AlphaFoldDB" id="A0A8H3Z3G6"/>
<reference evidence="2 3" key="1">
    <citation type="submission" date="2019-07" db="EMBL/GenBank/DDBJ databases">
        <title>Venturia inaequalis Genome Resource.</title>
        <authorList>
            <person name="Lichtner F.J."/>
        </authorList>
    </citation>
    <scope>NUCLEOTIDE SEQUENCE [LARGE SCALE GENOMIC DNA]</scope>
    <source>
        <strain evidence="2 3">DMI_063113</strain>
    </source>
</reference>
<accession>A0A8H3Z3G6</accession>
<dbReference type="EMBL" id="WNWR01000442">
    <property type="protein sequence ID" value="KAE9978446.1"/>
    <property type="molecule type" value="Genomic_DNA"/>
</dbReference>
<comment type="caution">
    <text evidence="2">The sequence shown here is derived from an EMBL/GenBank/DDBJ whole genome shotgun (WGS) entry which is preliminary data.</text>
</comment>